<reference evidence="1" key="1">
    <citation type="journal article" date="2015" name="Nature">
        <title>Complex archaea that bridge the gap between prokaryotes and eukaryotes.</title>
        <authorList>
            <person name="Spang A."/>
            <person name="Saw J.H."/>
            <person name="Jorgensen S.L."/>
            <person name="Zaremba-Niedzwiedzka K."/>
            <person name="Martijn J."/>
            <person name="Lind A.E."/>
            <person name="van Eijk R."/>
            <person name="Schleper C."/>
            <person name="Guy L."/>
            <person name="Ettema T.J."/>
        </authorList>
    </citation>
    <scope>NUCLEOTIDE SEQUENCE</scope>
</reference>
<accession>A0A0F9GZC7</accession>
<protein>
    <submittedName>
        <fullName evidence="1">Uncharacterized protein</fullName>
    </submittedName>
</protein>
<organism evidence="1">
    <name type="scientific">marine sediment metagenome</name>
    <dbReference type="NCBI Taxonomy" id="412755"/>
    <lineage>
        <taxon>unclassified sequences</taxon>
        <taxon>metagenomes</taxon>
        <taxon>ecological metagenomes</taxon>
    </lineage>
</organism>
<evidence type="ECO:0000313" key="1">
    <source>
        <dbReference type="EMBL" id="KKL74715.1"/>
    </source>
</evidence>
<gene>
    <name evidence="1" type="ORF">LCGC14_2062080</name>
</gene>
<proteinExistence type="predicted"/>
<feature type="non-terminal residue" evidence="1">
    <location>
        <position position="95"/>
    </location>
</feature>
<comment type="caution">
    <text evidence="1">The sequence shown here is derived from an EMBL/GenBank/DDBJ whole genome shotgun (WGS) entry which is preliminary data.</text>
</comment>
<dbReference type="AlphaFoldDB" id="A0A0F9GZC7"/>
<sequence length="95" mass="11013">MEAVNRLQTDTWTPIKGRIKLKTGVPKGTQQHPNSNQFKPRLEIHWLFVDLMEYFGSKEYKRDHPGGLSPAKLIAFKLHRCTSSICQYKTLAKTR</sequence>
<name>A0A0F9GZC7_9ZZZZ</name>
<dbReference type="EMBL" id="LAZR01024563">
    <property type="protein sequence ID" value="KKL74715.1"/>
    <property type="molecule type" value="Genomic_DNA"/>
</dbReference>